<proteinExistence type="predicted"/>
<gene>
    <name evidence="2" type="ORF">JOB18_002122</name>
</gene>
<comment type="caution">
    <text evidence="2">The sequence shown here is derived from an EMBL/GenBank/DDBJ whole genome shotgun (WGS) entry which is preliminary data.</text>
</comment>
<evidence type="ECO:0000256" key="1">
    <source>
        <dbReference type="SAM" id="MobiDB-lite"/>
    </source>
</evidence>
<reference evidence="2 3" key="1">
    <citation type="journal article" date="2021" name="Sci. Rep.">
        <title>Chromosome anchoring in Senegalese sole (Solea senegalensis) reveals sex-associated markers and genome rearrangements in flatfish.</title>
        <authorList>
            <person name="Guerrero-Cozar I."/>
            <person name="Gomez-Garrido J."/>
            <person name="Berbel C."/>
            <person name="Martinez-Blanch J.F."/>
            <person name="Alioto T."/>
            <person name="Claros M.G."/>
            <person name="Gagnaire P.A."/>
            <person name="Manchado M."/>
        </authorList>
    </citation>
    <scope>NUCLEOTIDE SEQUENCE [LARGE SCALE GENOMIC DNA]</scope>
    <source>
        <strain evidence="2">Sse05_10M</strain>
    </source>
</reference>
<feature type="compositionally biased region" description="Polar residues" evidence="1">
    <location>
        <begin position="18"/>
        <end position="29"/>
    </location>
</feature>
<protein>
    <submittedName>
        <fullName evidence="2">Uncharacterized protein</fullName>
    </submittedName>
</protein>
<evidence type="ECO:0000313" key="3">
    <source>
        <dbReference type="Proteomes" id="UP000693946"/>
    </source>
</evidence>
<dbReference type="Proteomes" id="UP000693946">
    <property type="component" value="Linkage Group LG19"/>
</dbReference>
<dbReference type="EMBL" id="JAGKHQ010000011">
    <property type="protein sequence ID" value="KAG7504157.1"/>
    <property type="molecule type" value="Genomic_DNA"/>
</dbReference>
<accession>A0AAV6RF69</accession>
<dbReference type="AlphaFoldDB" id="A0AAV6RF69"/>
<evidence type="ECO:0000313" key="2">
    <source>
        <dbReference type="EMBL" id="KAG7504157.1"/>
    </source>
</evidence>
<feature type="region of interest" description="Disordered" evidence="1">
    <location>
        <begin position="83"/>
        <end position="113"/>
    </location>
</feature>
<keyword evidence="3" id="KW-1185">Reference proteome</keyword>
<name>A0AAV6RF69_SOLSE</name>
<feature type="region of interest" description="Disordered" evidence="1">
    <location>
        <begin position="1"/>
        <end position="54"/>
    </location>
</feature>
<feature type="compositionally biased region" description="Pro residues" evidence="1">
    <location>
        <begin position="1"/>
        <end position="10"/>
    </location>
</feature>
<sequence length="162" mass="17677">MSPSPPPDSRPGPRRPTCTCTSDTQPSTHHQGRPGQMCGREGSRGLQGSDGGLRCLCEERSRGDVVRKLLYNFRCPSIWSTALSPPSSQHSLLHNSTGLNENNNDADADDDSDAHGVWDLAAVNQFPPLSLNLPRVPQSYPSVPPHPSPPWVTFPESRWAVM</sequence>
<organism evidence="2 3">
    <name type="scientific">Solea senegalensis</name>
    <name type="common">Senegalese sole</name>
    <dbReference type="NCBI Taxonomy" id="28829"/>
    <lineage>
        <taxon>Eukaryota</taxon>
        <taxon>Metazoa</taxon>
        <taxon>Chordata</taxon>
        <taxon>Craniata</taxon>
        <taxon>Vertebrata</taxon>
        <taxon>Euteleostomi</taxon>
        <taxon>Actinopterygii</taxon>
        <taxon>Neopterygii</taxon>
        <taxon>Teleostei</taxon>
        <taxon>Neoteleostei</taxon>
        <taxon>Acanthomorphata</taxon>
        <taxon>Carangaria</taxon>
        <taxon>Pleuronectiformes</taxon>
        <taxon>Pleuronectoidei</taxon>
        <taxon>Soleidae</taxon>
        <taxon>Solea</taxon>
    </lineage>
</organism>
<feature type="compositionally biased region" description="Low complexity" evidence="1">
    <location>
        <begin position="83"/>
        <end position="96"/>
    </location>
</feature>